<dbReference type="Gene3D" id="3.30.420.10">
    <property type="entry name" value="Ribonuclease H-like superfamily/Ribonuclease H"/>
    <property type="match status" value="1"/>
</dbReference>
<proteinExistence type="inferred from homology"/>
<dbReference type="EC" id="3.1.26.4" evidence="2"/>
<comment type="caution">
    <text evidence="5">The sequence shown here is derived from an EMBL/GenBank/DDBJ whole genome shotgun (WGS) entry which is preliminary data.</text>
</comment>
<dbReference type="GO" id="GO:0006259">
    <property type="term" value="P:DNA metabolic process"/>
    <property type="evidence" value="ECO:0007669"/>
    <property type="project" value="UniProtKB-ARBA"/>
</dbReference>
<dbReference type="InterPro" id="IPR051320">
    <property type="entry name" value="Viral_Replic_Matur_Polypro"/>
</dbReference>
<evidence type="ECO:0000313" key="6">
    <source>
        <dbReference type="Proteomes" id="UP001623348"/>
    </source>
</evidence>
<dbReference type="Gene3D" id="3.10.10.10">
    <property type="entry name" value="HIV Type 1 Reverse Transcriptase, subunit A, domain 1"/>
    <property type="match status" value="1"/>
</dbReference>
<dbReference type="SUPFAM" id="SSF53098">
    <property type="entry name" value="Ribonuclease H-like"/>
    <property type="match status" value="1"/>
</dbReference>
<evidence type="ECO:0000256" key="3">
    <source>
        <dbReference type="SAM" id="MobiDB-lite"/>
    </source>
</evidence>
<dbReference type="AlphaFoldDB" id="A0ABC9YLE6"/>
<dbReference type="GO" id="GO:0004523">
    <property type="term" value="F:RNA-DNA hybrid ribonuclease activity"/>
    <property type="evidence" value="ECO:0007669"/>
    <property type="project" value="UniProtKB-EC"/>
</dbReference>
<dbReference type="Gene3D" id="3.30.70.270">
    <property type="match status" value="1"/>
</dbReference>
<feature type="region of interest" description="Disordered" evidence="3">
    <location>
        <begin position="301"/>
        <end position="327"/>
    </location>
</feature>
<dbReference type="PROSITE" id="PS50878">
    <property type="entry name" value="RT_POL"/>
    <property type="match status" value="1"/>
</dbReference>
<reference evidence="5 6" key="1">
    <citation type="submission" date="2024-06" db="EMBL/GenBank/DDBJ databases">
        <title>The draft genome of Grus japonensis, version 3.</title>
        <authorList>
            <person name="Nabeshima K."/>
            <person name="Suzuki S."/>
            <person name="Onuma M."/>
        </authorList>
    </citation>
    <scope>NUCLEOTIDE SEQUENCE [LARGE SCALE GENOMIC DNA]</scope>
    <source>
        <strain evidence="5 6">451A</strain>
    </source>
</reference>
<evidence type="ECO:0000313" key="5">
    <source>
        <dbReference type="EMBL" id="GAB0210142.1"/>
    </source>
</evidence>
<dbReference type="InterPro" id="IPR000477">
    <property type="entry name" value="RT_dom"/>
</dbReference>
<protein>
    <recommendedName>
        <fullName evidence="2">ribonuclease H</fullName>
        <ecNumber evidence="2">3.1.26.4</ecNumber>
    </recommendedName>
</protein>
<dbReference type="InterPro" id="IPR043502">
    <property type="entry name" value="DNA/RNA_pol_sf"/>
</dbReference>
<feature type="compositionally biased region" description="Polar residues" evidence="3">
    <location>
        <begin position="303"/>
        <end position="314"/>
    </location>
</feature>
<feature type="domain" description="Reverse transcriptase" evidence="4">
    <location>
        <begin position="519"/>
        <end position="622"/>
    </location>
</feature>
<sequence length="622" mass="69794">MVKTMVTHIVPLQLMEVCSRADIHPAACGESHARTGKRVSNGEEICNLLESVQLPKEIAVIHCPAHTKDTTEISKGNALADVAAKAAAQQSLRECMVALSMVNQCEWTSLMDPKTMYGKDCSTEETKQWEKWEAKQDDDRIWTIGGKPILPKKYVITVARWFHDKAHGGAEAVVNQASNPGKLTRHLIEGCLAYPNENQQLLALHWGLACAYRAIVQYSQRTMVEEGTQTAAEDTLVEIGTQTTTATVIAPVVKKKQWTRRSTGPYHQLVREAEEEEERFDQEAGPSAKKWEEGVREIRQEAETTQSLTSSELQDMQKDYSRQPGKQTTTDEVIQYLRELAVLEVIYSDLDDDEVSKDPEDVLCTRAMCGNLIQSAPASYSNSLAAMYCPDMHINCREGGSQQLTLLEAEESLTGNDWEKHPIVTGPEAPCILGIDYLRRGYFKDPKGYRWAFGIAALEMEEIELLSSLPGLSEEPSVVGLLRVEEQQVPIATTTMHRRQYHTNRDSLVPIHKLIRQLEGQGVISRTHSPFNSPIWPVRKSNGEWRLTVDYRGLNEVTPPMSAAVPDMLELQYELESKAAKCYAAINIADAFFSIPLVAECRPQFAFTWRGVQYTWNQLPQG</sequence>
<evidence type="ECO:0000259" key="4">
    <source>
        <dbReference type="PROSITE" id="PS50878"/>
    </source>
</evidence>
<comment type="similarity">
    <text evidence="1">Belongs to the beta type-B retroviral polymerase family. HERV class-II K(HML-2) pol subfamily.</text>
</comment>
<dbReference type="PANTHER" id="PTHR33064">
    <property type="entry name" value="POL PROTEIN"/>
    <property type="match status" value="1"/>
</dbReference>
<name>A0ABC9YLE6_GRUJA</name>
<dbReference type="SUPFAM" id="SSF56672">
    <property type="entry name" value="DNA/RNA polymerases"/>
    <property type="match status" value="1"/>
</dbReference>
<dbReference type="Proteomes" id="UP001623348">
    <property type="component" value="Unassembled WGS sequence"/>
</dbReference>
<keyword evidence="6" id="KW-1185">Reference proteome</keyword>
<dbReference type="InterPro" id="IPR012337">
    <property type="entry name" value="RNaseH-like_sf"/>
</dbReference>
<gene>
    <name evidence="5" type="ORF">GRJ2_003480000</name>
</gene>
<dbReference type="EMBL" id="BAAFJT010000349">
    <property type="protein sequence ID" value="GAB0210142.1"/>
    <property type="molecule type" value="Genomic_DNA"/>
</dbReference>
<dbReference type="Pfam" id="PF00078">
    <property type="entry name" value="RVT_1"/>
    <property type="match status" value="1"/>
</dbReference>
<evidence type="ECO:0000256" key="1">
    <source>
        <dbReference type="ARBA" id="ARBA00010879"/>
    </source>
</evidence>
<evidence type="ECO:0000256" key="2">
    <source>
        <dbReference type="ARBA" id="ARBA00012180"/>
    </source>
</evidence>
<accession>A0ABC9YLE6</accession>
<dbReference type="InterPro" id="IPR036397">
    <property type="entry name" value="RNaseH_sf"/>
</dbReference>
<dbReference type="InterPro" id="IPR043128">
    <property type="entry name" value="Rev_trsase/Diguanyl_cyclase"/>
</dbReference>
<organism evidence="5 6">
    <name type="scientific">Grus japonensis</name>
    <name type="common">Japanese crane</name>
    <name type="synonym">Red-crowned crane</name>
    <dbReference type="NCBI Taxonomy" id="30415"/>
    <lineage>
        <taxon>Eukaryota</taxon>
        <taxon>Metazoa</taxon>
        <taxon>Chordata</taxon>
        <taxon>Craniata</taxon>
        <taxon>Vertebrata</taxon>
        <taxon>Euteleostomi</taxon>
        <taxon>Archelosauria</taxon>
        <taxon>Archosauria</taxon>
        <taxon>Dinosauria</taxon>
        <taxon>Saurischia</taxon>
        <taxon>Theropoda</taxon>
        <taxon>Coelurosauria</taxon>
        <taxon>Aves</taxon>
        <taxon>Neognathae</taxon>
        <taxon>Neoaves</taxon>
        <taxon>Gruiformes</taxon>
        <taxon>Gruidae</taxon>
        <taxon>Grus</taxon>
    </lineage>
</organism>
<dbReference type="PANTHER" id="PTHR33064:SF29">
    <property type="entry name" value="PEPTIDASE A2 DOMAIN-CONTAINING PROTEIN-RELATED"/>
    <property type="match status" value="1"/>
</dbReference>